<dbReference type="KEGG" id="ahel:Q31a_14990"/>
<dbReference type="RefSeq" id="WP_145075880.1">
    <property type="nucleotide sequence ID" value="NZ_CP036298.1"/>
</dbReference>
<keyword evidence="1" id="KW-0812">Transmembrane</keyword>
<proteinExistence type="predicted"/>
<dbReference type="OrthoDB" id="261597at2"/>
<accession>A0A518G3M9</accession>
<evidence type="ECO:0000256" key="1">
    <source>
        <dbReference type="SAM" id="Phobius"/>
    </source>
</evidence>
<organism evidence="2 3">
    <name type="scientific">Aureliella helgolandensis</name>
    <dbReference type="NCBI Taxonomy" id="2527968"/>
    <lineage>
        <taxon>Bacteria</taxon>
        <taxon>Pseudomonadati</taxon>
        <taxon>Planctomycetota</taxon>
        <taxon>Planctomycetia</taxon>
        <taxon>Pirellulales</taxon>
        <taxon>Pirellulaceae</taxon>
        <taxon>Aureliella</taxon>
    </lineage>
</organism>
<name>A0A518G3M9_9BACT</name>
<keyword evidence="1" id="KW-1133">Transmembrane helix</keyword>
<protein>
    <submittedName>
        <fullName evidence="2">Uncharacterized protein</fullName>
    </submittedName>
</protein>
<feature type="transmembrane region" description="Helical" evidence="1">
    <location>
        <begin position="36"/>
        <end position="53"/>
    </location>
</feature>
<gene>
    <name evidence="2" type="ORF">Q31a_14990</name>
</gene>
<feature type="transmembrane region" description="Helical" evidence="1">
    <location>
        <begin position="60"/>
        <end position="78"/>
    </location>
</feature>
<dbReference type="EMBL" id="CP036298">
    <property type="protein sequence ID" value="QDV23201.1"/>
    <property type="molecule type" value="Genomic_DNA"/>
</dbReference>
<dbReference type="PANTHER" id="PTHR34351">
    <property type="entry name" value="SLR1927 PROTEIN-RELATED"/>
    <property type="match status" value="1"/>
</dbReference>
<dbReference type="AlphaFoldDB" id="A0A518G3M9"/>
<evidence type="ECO:0000313" key="3">
    <source>
        <dbReference type="Proteomes" id="UP000318017"/>
    </source>
</evidence>
<reference evidence="2 3" key="1">
    <citation type="submission" date="2019-02" db="EMBL/GenBank/DDBJ databases">
        <title>Deep-cultivation of Planctomycetes and their phenomic and genomic characterization uncovers novel biology.</title>
        <authorList>
            <person name="Wiegand S."/>
            <person name="Jogler M."/>
            <person name="Boedeker C."/>
            <person name="Pinto D."/>
            <person name="Vollmers J."/>
            <person name="Rivas-Marin E."/>
            <person name="Kohn T."/>
            <person name="Peeters S.H."/>
            <person name="Heuer A."/>
            <person name="Rast P."/>
            <person name="Oberbeckmann S."/>
            <person name="Bunk B."/>
            <person name="Jeske O."/>
            <person name="Meyerdierks A."/>
            <person name="Storesund J.E."/>
            <person name="Kallscheuer N."/>
            <person name="Luecker S."/>
            <person name="Lage O.M."/>
            <person name="Pohl T."/>
            <person name="Merkel B.J."/>
            <person name="Hornburger P."/>
            <person name="Mueller R.-W."/>
            <person name="Bruemmer F."/>
            <person name="Labrenz M."/>
            <person name="Spormann A.M."/>
            <person name="Op den Camp H."/>
            <person name="Overmann J."/>
            <person name="Amann R."/>
            <person name="Jetten M.S.M."/>
            <person name="Mascher T."/>
            <person name="Medema M.H."/>
            <person name="Devos D.P."/>
            <person name="Kaster A.-K."/>
            <person name="Ovreas L."/>
            <person name="Rohde M."/>
            <person name="Galperin M.Y."/>
            <person name="Jogler C."/>
        </authorList>
    </citation>
    <scope>NUCLEOTIDE SEQUENCE [LARGE SCALE GENOMIC DNA]</scope>
    <source>
        <strain evidence="2 3">Q31a</strain>
    </source>
</reference>
<dbReference type="Proteomes" id="UP000318017">
    <property type="component" value="Chromosome"/>
</dbReference>
<sequence>MNFIHLGRLVDRIYALSNRDFCPWANRYVYWLKEPVGWFALALVASLLVGAFLSPLGWSVAAGLATVIVLGLSFPWLATRCVRCKLRPVDFELRERQDTFLSFSVTNYLPLPITGLRIEGYFSQMGDAEDDRQAQADGVLGLVPAFSRATYRLPLCPEYRGHYPTVPPKIACSFPFGIWTARIGVEDVVPVLVRPLYIPLQSDVERVGSKWSDHGPGNRPCKHGEFQGVRDFRDGDSLKSIHWAQSARNERLVVCERGGPQQETINVQLSTARSLGTARCARENLAWRVRLAASVSELLSARHIPFRLWIDDQPICLPPGPHASRRARDLLSDVPLDSSPEKLQATSHVEPSMPTIRIHAWDENGRPHREQTICFELITPGRGFRSTDCSGRGESGRVHNGGLIDLDQDIASQLEQLLMEADLANFAA</sequence>
<keyword evidence="3" id="KW-1185">Reference proteome</keyword>
<evidence type="ECO:0000313" key="2">
    <source>
        <dbReference type="EMBL" id="QDV23201.1"/>
    </source>
</evidence>
<keyword evidence="1" id="KW-0472">Membrane</keyword>
<dbReference type="PANTHER" id="PTHR34351:SF1">
    <property type="entry name" value="SLR1927 PROTEIN"/>
    <property type="match status" value="1"/>
</dbReference>